<gene>
    <name evidence="1" type="ORF">UFOVP227_7</name>
</gene>
<name>A0A6J7WUH1_9CAUD</name>
<proteinExistence type="predicted"/>
<dbReference type="EMBL" id="LR798274">
    <property type="protein sequence ID" value="CAB5218883.1"/>
    <property type="molecule type" value="Genomic_DNA"/>
</dbReference>
<organism evidence="1">
    <name type="scientific">uncultured Caudovirales phage</name>
    <dbReference type="NCBI Taxonomy" id="2100421"/>
    <lineage>
        <taxon>Viruses</taxon>
        <taxon>Duplodnaviria</taxon>
        <taxon>Heunggongvirae</taxon>
        <taxon>Uroviricota</taxon>
        <taxon>Caudoviricetes</taxon>
        <taxon>Peduoviridae</taxon>
        <taxon>Maltschvirus</taxon>
        <taxon>Maltschvirus maltsch</taxon>
    </lineage>
</organism>
<dbReference type="Gene3D" id="3.30.420.240">
    <property type="match status" value="1"/>
</dbReference>
<sequence>MATLTKNSLEVCPPRWGTKRTKSRRTRGHEVAAIAKVLGYPLVPWQQYVADVVTELVIDDETGLERPAYSEITLVVPRQNGKTQLLLALQLHRALMWGGPQRIAYTAQTGGDARKKLMNDFVPLIESSPIMQSVKQVYKGNGDEAIIFKNGSRIDALPTTRSAGHGRTINGIAIIDEARFDYDDMREAALKPTMLTCPEAQLFIISAAGDQTALYLRRKVDEGRRLVENGINEDSAYFEWSVSEDEDIDDPKTARKCNPSMGYFITEAAMKSRRASMPEGEYRREHLCQWTVQDEAAIPGKYVQRVLDPTAAPAGRLSFGVDVAMDRSYAAIAVADETGRIELVEHREGVSWVTERLLQLIRAHKGHIVVDGYSPANSLIDRFEAGGLPVTRYTLRDMTSAVGILYDAVLDEAIAIRPHPSLEAAIAAAKKKQMASGWLWSRTVESADLTPLFAATLAYHHATNRRPPETIRSRIY</sequence>
<reference evidence="1" key="1">
    <citation type="submission" date="2020-05" db="EMBL/GenBank/DDBJ databases">
        <authorList>
            <person name="Chiriac C."/>
            <person name="Salcher M."/>
            <person name="Ghai R."/>
            <person name="Kavagutti S V."/>
        </authorList>
    </citation>
    <scope>NUCLEOTIDE SEQUENCE</scope>
</reference>
<protein>
    <submittedName>
        <fullName evidence="1">Terminase large subunit, Lambdalikevirus-type</fullName>
    </submittedName>
</protein>
<accession>A0A6J7WUH1</accession>
<dbReference type="Gene3D" id="3.40.50.300">
    <property type="entry name" value="P-loop containing nucleotide triphosphate hydrolases"/>
    <property type="match status" value="1"/>
</dbReference>
<dbReference type="InterPro" id="IPR027417">
    <property type="entry name" value="P-loop_NTPase"/>
</dbReference>
<evidence type="ECO:0000313" key="1">
    <source>
        <dbReference type="EMBL" id="CAB5218883.1"/>
    </source>
</evidence>